<dbReference type="SUPFAM" id="SSF109604">
    <property type="entry name" value="HD-domain/PDEase-like"/>
    <property type="match status" value="1"/>
</dbReference>
<gene>
    <name evidence="2" type="ORF">FLP30_12955</name>
</gene>
<dbReference type="InterPro" id="IPR003607">
    <property type="entry name" value="HD/PDEase_dom"/>
</dbReference>
<reference evidence="2 3" key="1">
    <citation type="submission" date="2019-09" db="EMBL/GenBank/DDBJ databases">
        <title>Genome sequencing of strain KACC 21233.</title>
        <authorList>
            <person name="Heo J."/>
            <person name="Kim S.-J."/>
            <person name="Kim J.-S."/>
            <person name="Hong S.-B."/>
            <person name="Kwon S.-W."/>
        </authorList>
    </citation>
    <scope>NUCLEOTIDE SEQUENCE [LARGE SCALE GENOMIC DNA]</scope>
    <source>
        <strain evidence="2 3">KACC 21233</strain>
        <plasmid evidence="2 3">unnamed1</plasmid>
    </source>
</reference>
<sequence>MTRDQMCSEGWRGDPRPPSLSLAVLARVAGAALDGHGNRVAAMACVLLAACLPRRPPDPDLDAGARLHDVGKLLTPSAILHAPRRLAPSEWWIMQRHVLDGAALVHRLVPQASPVILQCVLLHHERWDGTGYPNGLRREAIPVAARQVAVADFVDALLSPRSYKPALSPHTVRDMLARQRGLMFDPALVDLALAHYPALMQARASVQAHNSPPYTRCHCDEQGDG</sequence>
<accession>A0A5C1YR16</accession>
<name>A0A5C1YR16_9PROT</name>
<protein>
    <submittedName>
        <fullName evidence="2">HD domain-containing protein</fullName>
    </submittedName>
</protein>
<evidence type="ECO:0000313" key="2">
    <source>
        <dbReference type="EMBL" id="QEO18786.1"/>
    </source>
</evidence>
<dbReference type="OrthoDB" id="9176789at2"/>
<dbReference type="CDD" id="cd00077">
    <property type="entry name" value="HDc"/>
    <property type="match status" value="1"/>
</dbReference>
<dbReference type="AlphaFoldDB" id="A0A5C1YR16"/>
<keyword evidence="3" id="KW-1185">Reference proteome</keyword>
<dbReference type="EMBL" id="CP043507">
    <property type="protein sequence ID" value="QEO18786.1"/>
    <property type="molecule type" value="Genomic_DNA"/>
</dbReference>
<feature type="domain" description="HD-GYP" evidence="1">
    <location>
        <begin position="11"/>
        <end position="208"/>
    </location>
</feature>
<dbReference type="InterPro" id="IPR037522">
    <property type="entry name" value="HD_GYP_dom"/>
</dbReference>
<dbReference type="Pfam" id="PF13487">
    <property type="entry name" value="HD_5"/>
    <property type="match status" value="1"/>
</dbReference>
<keyword evidence="2" id="KW-0614">Plasmid</keyword>
<organism evidence="2 3">
    <name type="scientific">Acetobacter vaccinii</name>
    <dbReference type="NCBI Taxonomy" id="2592655"/>
    <lineage>
        <taxon>Bacteria</taxon>
        <taxon>Pseudomonadati</taxon>
        <taxon>Pseudomonadota</taxon>
        <taxon>Alphaproteobacteria</taxon>
        <taxon>Acetobacterales</taxon>
        <taxon>Acetobacteraceae</taxon>
        <taxon>Acetobacter</taxon>
    </lineage>
</organism>
<dbReference type="PANTHER" id="PTHR43155:SF2">
    <property type="entry name" value="CYCLIC DI-GMP PHOSPHODIESTERASE PA4108"/>
    <property type="match status" value="1"/>
</dbReference>
<proteinExistence type="predicted"/>
<dbReference type="GO" id="GO:0008081">
    <property type="term" value="F:phosphoric diester hydrolase activity"/>
    <property type="evidence" value="ECO:0007669"/>
    <property type="project" value="UniProtKB-ARBA"/>
</dbReference>
<evidence type="ECO:0000313" key="3">
    <source>
        <dbReference type="Proteomes" id="UP000324536"/>
    </source>
</evidence>
<geneLocation type="plasmid" evidence="2">
    <name>unnamed1</name>
</geneLocation>
<evidence type="ECO:0000259" key="1">
    <source>
        <dbReference type="PROSITE" id="PS51832"/>
    </source>
</evidence>
<dbReference type="KEGG" id="acek:FLP30_12955"/>
<dbReference type="PANTHER" id="PTHR43155">
    <property type="entry name" value="CYCLIC DI-GMP PHOSPHODIESTERASE PA4108-RELATED"/>
    <property type="match status" value="1"/>
</dbReference>
<dbReference type="RefSeq" id="WP_149280443.1">
    <property type="nucleotide sequence ID" value="NZ_CP043507.1"/>
</dbReference>
<dbReference type="Proteomes" id="UP000324536">
    <property type="component" value="Plasmid unnamed1"/>
</dbReference>
<dbReference type="Gene3D" id="1.10.3210.10">
    <property type="entry name" value="Hypothetical protein af1432"/>
    <property type="match status" value="1"/>
</dbReference>
<dbReference type="PROSITE" id="PS51832">
    <property type="entry name" value="HD_GYP"/>
    <property type="match status" value="1"/>
</dbReference>